<keyword evidence="3" id="KW-0479">Metal-binding</keyword>
<name>A0A150G0P4_GONPE</name>
<feature type="domain" description="Peptidase M43 pregnancy-associated plasma-A" evidence="10">
    <location>
        <begin position="1784"/>
        <end position="1882"/>
    </location>
</feature>
<dbReference type="EMBL" id="LSYV01000092">
    <property type="protein sequence ID" value="KXZ43414.1"/>
    <property type="molecule type" value="Genomic_DNA"/>
</dbReference>
<evidence type="ECO:0000256" key="1">
    <source>
        <dbReference type="ARBA" id="ARBA00008721"/>
    </source>
</evidence>
<evidence type="ECO:0000313" key="12">
    <source>
        <dbReference type="Proteomes" id="UP000075714"/>
    </source>
</evidence>
<reference evidence="12" key="1">
    <citation type="journal article" date="2016" name="Nat. Commun.">
        <title>The Gonium pectorale genome demonstrates co-option of cell cycle regulation during the evolution of multicellularity.</title>
        <authorList>
            <person name="Hanschen E.R."/>
            <person name="Marriage T.N."/>
            <person name="Ferris P.J."/>
            <person name="Hamaji T."/>
            <person name="Toyoda A."/>
            <person name="Fujiyama A."/>
            <person name="Neme R."/>
            <person name="Noguchi H."/>
            <person name="Minakuchi Y."/>
            <person name="Suzuki M."/>
            <person name="Kawai-Toyooka H."/>
            <person name="Smith D.R."/>
            <person name="Sparks H."/>
            <person name="Anderson J."/>
            <person name="Bakaric R."/>
            <person name="Luria V."/>
            <person name="Karger A."/>
            <person name="Kirschner M.W."/>
            <person name="Durand P.M."/>
            <person name="Michod R.E."/>
            <person name="Nozaki H."/>
            <person name="Olson B.J."/>
        </authorList>
    </citation>
    <scope>NUCLEOTIDE SEQUENCE [LARGE SCALE GENOMIC DNA]</scope>
    <source>
        <strain evidence="12">NIES-2863</strain>
    </source>
</reference>
<gene>
    <name evidence="11" type="ORF">GPECTOR_91g568</name>
</gene>
<sequence>MGARDDVQRLYEQAGEVAGTAYLLFAAAQPLARGRGSPVRPLLPLLNPGVLRSYASASGRCSSPLVASLYDIAGRMKVAAAGSGSTSCHAALLKELGTAFVWLRGNGSNGLPRAQGRPGEFGTPWPLPPGPSLETGLLDALATDGPLGNSAAAMQAACGLDAPAFASAVTRVSDALAGLLADLDTLEQVAEQHRRRWDPAQAAALASDQSTLGDAASALDGAMTPERRRLAFGDKFFKDYPSNFTVADPAGRPRLLIPLIFHILLYKNDDGTFGPAGYDSAPARMAEAVRVANLMSAPTNIQFFIKEVRYDPSEFPYLVRANRTDWLVCFMGKTCLWSAKYIAESIADFPRSINLYIVSDTTAPGSLLGYSFCPGSDVQPYNGFAFVTWDSFTADNRPETYYKGSVTLVHELHHFLGVDHNFGSLNFEGGSCRGVDDDYVDDTPITSGPVDYLSFREATMAFCLELFWGRDGGNFDVVFRRWSTALGIPEEDKNAWADSCPKHPGYDELGNYMTYNTDVCFSVLGHFTPGQAQRAHYVTAAANPLMYAWAQYYALGAAPPLPAPPAPIMDASDLCKVTTNKCPCKSNWTYYKRNYSYCGAANPYNNLLRCEVADPGSCHKCTGKKGACVLECAGTRQLCGLPSVPGSYNPNPPQPPSPPPFPPPRPPRQVPDECKVSEAGCPCRSMWLLPPHGLFSYCGSLETDRNSSNYGRLLCQVEPSCPDWKISGPFQTCSKDLSPGYCGKAWQGDGSDDVQRLYEQAGEVAGTAYLFFAAAQPLARGRGSPVRPLLPLLTPRVLRSYASAPACCSSPLVASLYDIAGRMKVAAAGSGSTSCYGVLLKELGIVFAWLQDNGSNGLPRAQGRPGEPRAPWPLPSGPSLETGLLAALAREGPLGMSAPAVQAACGLDAPAFASMMAHMSDALEGLLADLDTLQQVAEQHRRRWDPEQAAALASDQSTLGDAASALDGAMTPERRRLAFGGGYITDYPSNFTAAGPAGMPRLLIPLVFHILLYKNNDGTFGPAGYDSAPARMAEAVRLANLMSAPTNIQFYIKEVRNDPSKFPYLLRRNRADWLNCATTKTCLGNVDYLEESIADFPRSINLYIVSDNTLPGGLLGFSSFPGSDVWPSKSFVFITWDSFTADNRPETYYNGAVTLVHELYHFLGVGHNFGSLNFEGGSCRGVDDDYVDDTPITSGPVLDLSFEKAALAFCLDLFWGRDGGNFDVVFRRWSTSLGIPEEDKNAWADSCPKHPGYDELGNYMTYNADVCYSVLGHFTPGQAQRAHFITAAVNPLMYAWAQFYALGAAPPLPAPPAPIMDASDLCKVTTNKCACKASWTSNKRNYSYCAATRSNSNTLQCEVADPGSCHWCAGKKGACIQDCAGTRQLCGVPSVPGTYNPNPPQPPSPPPFPPPQPPRQVPDECKVSEAGCPCRPLWSQPEVALYSYCGYLETDPTYSDFNRLLLGAGSPLRLLLPLLTPSVLRSYASAPGRCSSPLVASLYDIAGRTKGSAASSDSMSCHAILLREVGPAFLWLRGNGGDERSEAQGHPERYRAPWPLRPGPLLESGLLAALATEGPLGDSAAAVQVACGLDAPAFASVMAHMSDALAGLLADLGTLQQIAEQHRRRWGPQDAGGEGRDGAPAAIVEDAASAAERIPHFGGRRRRLQFGNNYITQYPSNFTAEGPGGLPQLLIPLIFHVLLYRNADGTYGPAGYDIAPEELQELVRLANLMSKPTNIQFFIKEVRNDPSKFPYLLRRNRADWLRCYTARTCRGGYDLMIESAGDFPRSINIYVASDITSSDNILGSATSPGSDVYPDQSFVFLVWNTVHTDARPKTYYDGGVTLVHELFHFLGLGHTFGQSKIEGGDCTGETDDYVDDTPLTSGPVSDLSFAYTSIGFCLDLFWGRDGGDFTNVFRRWSTALGIPEEDKNAWADSCPRNAGYDELGNYMTYNVDVCYSVLGHFTPGQAQRAHYVTAAVNPLLYAWAQYYAQRSAPPPAAAARPPAPVLDGWDVCKVTRNGCACKASWQYQNRNMSYCANIYPDSTSV</sequence>
<evidence type="ECO:0000256" key="4">
    <source>
        <dbReference type="ARBA" id="ARBA00022729"/>
    </source>
</evidence>
<protein>
    <recommendedName>
        <fullName evidence="10">Peptidase M43 pregnancy-associated plasma-A domain-containing protein</fullName>
    </recommendedName>
</protein>
<dbReference type="InterPro" id="IPR008754">
    <property type="entry name" value="Peptidase_M43"/>
</dbReference>
<keyword evidence="8" id="KW-1015">Disulfide bond</keyword>
<dbReference type="GO" id="GO:0006508">
    <property type="term" value="P:proteolysis"/>
    <property type="evidence" value="ECO:0007669"/>
    <property type="project" value="UniProtKB-KW"/>
</dbReference>
<comment type="caution">
    <text evidence="11">The sequence shown here is derived from an EMBL/GenBank/DDBJ whole genome shotgun (WGS) entry which is preliminary data.</text>
</comment>
<dbReference type="GO" id="GO:0008237">
    <property type="term" value="F:metallopeptidase activity"/>
    <property type="evidence" value="ECO:0007669"/>
    <property type="project" value="UniProtKB-KW"/>
</dbReference>
<keyword evidence="4" id="KW-0732">Signal</keyword>
<feature type="compositionally biased region" description="Pro residues" evidence="9">
    <location>
        <begin position="1397"/>
        <end position="1416"/>
    </location>
</feature>
<dbReference type="PANTHER" id="PTHR47466">
    <property type="match status" value="1"/>
</dbReference>
<feature type="region of interest" description="Disordered" evidence="9">
    <location>
        <begin position="1392"/>
        <end position="1420"/>
    </location>
</feature>
<organism evidence="11 12">
    <name type="scientific">Gonium pectorale</name>
    <name type="common">Green alga</name>
    <dbReference type="NCBI Taxonomy" id="33097"/>
    <lineage>
        <taxon>Eukaryota</taxon>
        <taxon>Viridiplantae</taxon>
        <taxon>Chlorophyta</taxon>
        <taxon>core chlorophytes</taxon>
        <taxon>Chlorophyceae</taxon>
        <taxon>CS clade</taxon>
        <taxon>Chlamydomonadales</taxon>
        <taxon>Volvocaceae</taxon>
        <taxon>Gonium</taxon>
    </lineage>
</organism>
<feature type="region of interest" description="Disordered" evidence="9">
    <location>
        <begin position="649"/>
        <end position="671"/>
    </location>
</feature>
<evidence type="ECO:0000313" key="11">
    <source>
        <dbReference type="EMBL" id="KXZ43414.1"/>
    </source>
</evidence>
<accession>A0A150G0P4</accession>
<keyword evidence="6" id="KW-0862">Zinc</keyword>
<feature type="domain" description="Peptidase M43 pregnancy-associated plasma-A" evidence="10">
    <location>
        <begin position="340"/>
        <end position="448"/>
    </location>
</feature>
<keyword evidence="2" id="KW-0645">Protease</keyword>
<proteinExistence type="inferred from homology"/>
<dbReference type="Gene3D" id="3.40.390.10">
    <property type="entry name" value="Collagenase (Catalytic Domain)"/>
    <property type="match status" value="3"/>
</dbReference>
<keyword evidence="5" id="KW-0378">Hydrolase</keyword>
<comment type="similarity">
    <text evidence="1">Belongs to the peptidase M43B family.</text>
</comment>
<evidence type="ECO:0000256" key="9">
    <source>
        <dbReference type="SAM" id="MobiDB-lite"/>
    </source>
</evidence>
<evidence type="ECO:0000256" key="7">
    <source>
        <dbReference type="ARBA" id="ARBA00023049"/>
    </source>
</evidence>
<dbReference type="SUPFAM" id="SSF55486">
    <property type="entry name" value="Metalloproteases ('zincins'), catalytic domain"/>
    <property type="match status" value="3"/>
</dbReference>
<evidence type="ECO:0000256" key="6">
    <source>
        <dbReference type="ARBA" id="ARBA00022833"/>
    </source>
</evidence>
<dbReference type="GO" id="GO:0046872">
    <property type="term" value="F:metal ion binding"/>
    <property type="evidence" value="ECO:0007669"/>
    <property type="project" value="UniProtKB-KW"/>
</dbReference>
<dbReference type="Pfam" id="PF05572">
    <property type="entry name" value="Peptidase_M43"/>
    <property type="match status" value="2"/>
</dbReference>
<dbReference type="InterPro" id="IPR024079">
    <property type="entry name" value="MetalloPept_cat_dom_sf"/>
</dbReference>
<keyword evidence="7" id="KW-0482">Metalloprotease</keyword>
<evidence type="ECO:0000259" key="10">
    <source>
        <dbReference type="Pfam" id="PF05572"/>
    </source>
</evidence>
<dbReference type="Proteomes" id="UP000075714">
    <property type="component" value="Unassembled WGS sequence"/>
</dbReference>
<dbReference type="OrthoDB" id="526647at2759"/>
<evidence type="ECO:0000256" key="5">
    <source>
        <dbReference type="ARBA" id="ARBA00022801"/>
    </source>
</evidence>
<keyword evidence="12" id="KW-1185">Reference proteome</keyword>
<evidence type="ECO:0000256" key="2">
    <source>
        <dbReference type="ARBA" id="ARBA00022670"/>
    </source>
</evidence>
<dbReference type="PANTHER" id="PTHR47466:SF1">
    <property type="entry name" value="METALLOPROTEASE MEP1 (AFU_ORTHOLOGUE AFUA_1G07730)-RELATED"/>
    <property type="match status" value="1"/>
</dbReference>
<evidence type="ECO:0000256" key="8">
    <source>
        <dbReference type="ARBA" id="ARBA00023157"/>
    </source>
</evidence>
<feature type="compositionally biased region" description="Pro residues" evidence="9">
    <location>
        <begin position="650"/>
        <end position="669"/>
    </location>
</feature>
<evidence type="ECO:0000256" key="3">
    <source>
        <dbReference type="ARBA" id="ARBA00022723"/>
    </source>
</evidence>